<evidence type="ECO:0000259" key="11">
    <source>
        <dbReference type="Pfam" id="PF00561"/>
    </source>
</evidence>
<keyword evidence="9 12" id="KW-0378">Hydrolase</keyword>
<evidence type="ECO:0000313" key="13">
    <source>
        <dbReference type="Proteomes" id="UP000746690"/>
    </source>
</evidence>
<dbReference type="SUPFAM" id="SSF53474">
    <property type="entry name" value="alpha/beta-Hydrolases"/>
    <property type="match status" value="1"/>
</dbReference>
<reference evidence="12 13" key="1">
    <citation type="submission" date="2020-04" db="EMBL/GenBank/DDBJ databases">
        <title>A Flavivirga sp. nov.</title>
        <authorList>
            <person name="Sun X."/>
        </authorList>
    </citation>
    <scope>NUCLEOTIDE SEQUENCE [LARGE SCALE GENOMIC DNA]</scope>
    <source>
        <strain evidence="12 13">Y03</strain>
    </source>
</reference>
<dbReference type="Gene3D" id="3.40.50.1820">
    <property type="entry name" value="alpha/beta hydrolase"/>
    <property type="match status" value="1"/>
</dbReference>
<proteinExistence type="inferred from homology"/>
<name>A0ABX1S624_9FLAO</name>
<dbReference type="RefSeq" id="WP_169677369.1">
    <property type="nucleotide sequence ID" value="NZ_JABBHF010000019.1"/>
</dbReference>
<keyword evidence="8" id="KW-0645">Protease</keyword>
<evidence type="ECO:0000256" key="1">
    <source>
        <dbReference type="ARBA" id="ARBA00001585"/>
    </source>
</evidence>
<evidence type="ECO:0000256" key="9">
    <source>
        <dbReference type="ARBA" id="ARBA00022801"/>
    </source>
</evidence>
<dbReference type="InterPro" id="IPR002410">
    <property type="entry name" value="Peptidase_S33"/>
</dbReference>
<comment type="catalytic activity">
    <reaction evidence="1">
        <text>Release of N-terminal proline from a peptide.</text>
        <dbReference type="EC" id="3.4.11.5"/>
    </reaction>
</comment>
<dbReference type="PANTHER" id="PTHR43722:SF1">
    <property type="entry name" value="PROLINE IMINOPEPTIDASE"/>
    <property type="match status" value="1"/>
</dbReference>
<keyword evidence="6" id="KW-0031">Aminopeptidase</keyword>
<evidence type="ECO:0000256" key="8">
    <source>
        <dbReference type="ARBA" id="ARBA00022670"/>
    </source>
</evidence>
<dbReference type="Pfam" id="PF00561">
    <property type="entry name" value="Abhydrolase_1"/>
    <property type="match status" value="1"/>
</dbReference>
<gene>
    <name evidence="12" type="ORF">HHX25_20885</name>
</gene>
<comment type="subcellular location">
    <subcellularLocation>
        <location evidence="2">Cytoplasm</location>
    </subcellularLocation>
</comment>
<evidence type="ECO:0000256" key="6">
    <source>
        <dbReference type="ARBA" id="ARBA00022438"/>
    </source>
</evidence>
<evidence type="ECO:0000256" key="3">
    <source>
        <dbReference type="ARBA" id="ARBA00010088"/>
    </source>
</evidence>
<comment type="similarity">
    <text evidence="3">Belongs to the peptidase S33 family.</text>
</comment>
<dbReference type="InterPro" id="IPR000073">
    <property type="entry name" value="AB_hydrolase_1"/>
</dbReference>
<dbReference type="GO" id="GO:0016787">
    <property type="term" value="F:hydrolase activity"/>
    <property type="evidence" value="ECO:0007669"/>
    <property type="project" value="UniProtKB-KW"/>
</dbReference>
<evidence type="ECO:0000256" key="10">
    <source>
        <dbReference type="ARBA" id="ARBA00029605"/>
    </source>
</evidence>
<evidence type="ECO:0000256" key="2">
    <source>
        <dbReference type="ARBA" id="ARBA00004496"/>
    </source>
</evidence>
<dbReference type="InterPro" id="IPR029058">
    <property type="entry name" value="AB_hydrolase_fold"/>
</dbReference>
<evidence type="ECO:0000256" key="4">
    <source>
        <dbReference type="ARBA" id="ARBA00012568"/>
    </source>
</evidence>
<dbReference type="Proteomes" id="UP000746690">
    <property type="component" value="Unassembled WGS sequence"/>
</dbReference>
<evidence type="ECO:0000256" key="5">
    <source>
        <dbReference type="ARBA" id="ARBA00021843"/>
    </source>
</evidence>
<dbReference type="EC" id="3.4.11.5" evidence="4"/>
<evidence type="ECO:0000313" key="12">
    <source>
        <dbReference type="EMBL" id="NMH89965.1"/>
    </source>
</evidence>
<protein>
    <recommendedName>
        <fullName evidence="5">Proline iminopeptidase</fullName>
        <ecNumber evidence="4">3.4.11.5</ecNumber>
    </recommendedName>
    <alternativeName>
        <fullName evidence="10">Prolyl aminopeptidase</fullName>
    </alternativeName>
</protein>
<accession>A0ABX1S624</accession>
<comment type="caution">
    <text evidence="12">The sequence shown here is derived from an EMBL/GenBank/DDBJ whole genome shotgun (WGS) entry which is preliminary data.</text>
</comment>
<keyword evidence="7" id="KW-0963">Cytoplasm</keyword>
<organism evidence="12 13">
    <name type="scientific">Flavivirga algicola</name>
    <dbReference type="NCBI Taxonomy" id="2729136"/>
    <lineage>
        <taxon>Bacteria</taxon>
        <taxon>Pseudomonadati</taxon>
        <taxon>Bacteroidota</taxon>
        <taxon>Flavobacteriia</taxon>
        <taxon>Flavobacteriales</taxon>
        <taxon>Flavobacteriaceae</taxon>
        <taxon>Flavivirga</taxon>
    </lineage>
</organism>
<dbReference type="InterPro" id="IPR005944">
    <property type="entry name" value="Pro_iminopeptidase"/>
</dbReference>
<evidence type="ECO:0000256" key="7">
    <source>
        <dbReference type="ARBA" id="ARBA00022490"/>
    </source>
</evidence>
<dbReference type="PANTHER" id="PTHR43722">
    <property type="entry name" value="PROLINE IMINOPEPTIDASE"/>
    <property type="match status" value="1"/>
</dbReference>
<keyword evidence="13" id="KW-1185">Reference proteome</keyword>
<sequence length="302" mass="34865">MDRQNPIVLFIHGGPGSPMSPYSDNIFQKWFKNFTIVNWDQRGSGRSYKKNSPQQLTKDFLILNHLTLNQMVKDGIELTEFLTQYLNQKKVILIGDSWGTVLATKMAANRPDLFRCYIGTSQIVNLQQSLSFGFNRVRQLTEQRQDSVTLEKLESLGKPPYPNGQTAGKLFRIIKKYERELSAPIPKNFYQISESYKNDNDQKARAEGDDYSFFSLIGDQKLRIKGMCENIDLTTIGQNLKIPIHLYQGENDILCPKEINKPYYNTIKLKTKSFDLIENTGHGITPEILDKQYRLIMENYSE</sequence>
<dbReference type="PRINTS" id="PR00793">
    <property type="entry name" value="PROAMNOPTASE"/>
</dbReference>
<dbReference type="EMBL" id="JABBHF010000019">
    <property type="protein sequence ID" value="NMH89965.1"/>
    <property type="molecule type" value="Genomic_DNA"/>
</dbReference>
<feature type="domain" description="AB hydrolase-1" evidence="11">
    <location>
        <begin position="6"/>
        <end position="282"/>
    </location>
</feature>